<accession>A0AAU7DX01</accession>
<dbReference type="EMBL" id="CP146203">
    <property type="protein sequence ID" value="XBH21822.1"/>
    <property type="molecule type" value="Genomic_DNA"/>
</dbReference>
<dbReference type="InterPro" id="IPR036390">
    <property type="entry name" value="WH_DNA-bd_sf"/>
</dbReference>
<dbReference type="Pfam" id="PF01047">
    <property type="entry name" value="MarR"/>
    <property type="match status" value="1"/>
</dbReference>
<dbReference type="GO" id="GO:0003700">
    <property type="term" value="F:DNA-binding transcription factor activity"/>
    <property type="evidence" value="ECO:0007669"/>
    <property type="project" value="InterPro"/>
</dbReference>
<dbReference type="Gene3D" id="1.10.10.10">
    <property type="entry name" value="Winged helix-like DNA-binding domain superfamily/Winged helix DNA-binding domain"/>
    <property type="match status" value="1"/>
</dbReference>
<dbReference type="PANTHER" id="PTHR39515:SF2">
    <property type="entry name" value="HTH-TYPE TRANSCRIPTIONAL REGULATOR RV0880"/>
    <property type="match status" value="1"/>
</dbReference>
<evidence type="ECO:0000259" key="1">
    <source>
        <dbReference type="PROSITE" id="PS50995"/>
    </source>
</evidence>
<protein>
    <submittedName>
        <fullName evidence="2">MarR family transcriptional regulator</fullName>
    </submittedName>
</protein>
<dbReference type="PROSITE" id="PS50995">
    <property type="entry name" value="HTH_MARR_2"/>
    <property type="match status" value="1"/>
</dbReference>
<dbReference type="SMART" id="SM00347">
    <property type="entry name" value="HTH_MARR"/>
    <property type="match status" value="1"/>
</dbReference>
<evidence type="ECO:0000313" key="2">
    <source>
        <dbReference type="EMBL" id="XBH21822.1"/>
    </source>
</evidence>
<organism evidence="2">
    <name type="scientific">Jonesiaceae bacterium BS-20</name>
    <dbReference type="NCBI Taxonomy" id="3120821"/>
    <lineage>
        <taxon>Bacteria</taxon>
        <taxon>Bacillati</taxon>
        <taxon>Actinomycetota</taxon>
        <taxon>Actinomycetes</taxon>
        <taxon>Micrococcales</taxon>
        <taxon>Jonesiaceae</taxon>
    </lineage>
</organism>
<dbReference type="InterPro" id="IPR052526">
    <property type="entry name" value="HTH-type_Bedaq_tolerance"/>
</dbReference>
<dbReference type="InterPro" id="IPR036388">
    <property type="entry name" value="WH-like_DNA-bd_sf"/>
</dbReference>
<name>A0AAU7DX01_9MICO</name>
<proteinExistence type="predicted"/>
<gene>
    <name evidence="2" type="ORF">V5R04_00930</name>
</gene>
<dbReference type="AlphaFoldDB" id="A0AAU7DX01"/>
<reference evidence="2" key="1">
    <citation type="submission" date="2024-02" db="EMBL/GenBank/DDBJ databases">
        <title>Tomenella chthoni gen. nov. sp. nov., a member of the family Jonesiaceae isolated from bat guano.</title>
        <authorList>
            <person name="Miller S.L."/>
            <person name="King J."/>
            <person name="Sankaranarayanan K."/>
            <person name="Lawson P.A."/>
        </authorList>
    </citation>
    <scope>NUCLEOTIDE SEQUENCE</scope>
    <source>
        <strain evidence="2">BS-20</strain>
    </source>
</reference>
<dbReference type="InterPro" id="IPR000835">
    <property type="entry name" value="HTH_MarR-typ"/>
</dbReference>
<sequence length="145" mass="16152">MAESSSCHPVPLAAEIRVATNRLVRHMRASRGQVELPEHQFATLAYLHKHGPMTPGALAELEGVKPPSMTRTVNALVEMGLAAKVGNDLDKRQVYVELTDAGRFEVTETRRLRDVWLTSRLEELTLEERQILATASELLKRIAGK</sequence>
<feature type="domain" description="HTH marR-type" evidence="1">
    <location>
        <begin position="9"/>
        <end position="144"/>
    </location>
</feature>
<dbReference type="PANTHER" id="PTHR39515">
    <property type="entry name" value="CONSERVED PROTEIN"/>
    <property type="match status" value="1"/>
</dbReference>
<dbReference type="SUPFAM" id="SSF46785">
    <property type="entry name" value="Winged helix' DNA-binding domain"/>
    <property type="match status" value="1"/>
</dbReference>